<feature type="binding site" evidence="9">
    <location>
        <position position="64"/>
    </location>
    <ligand>
        <name>Fe cation</name>
        <dbReference type="ChEBI" id="CHEBI:24875"/>
        <label>1</label>
    </ligand>
</feature>
<feature type="binding site" evidence="9">
    <location>
        <position position="178"/>
    </location>
    <ligand>
        <name>Fe cation</name>
        <dbReference type="ChEBI" id="CHEBI:24875"/>
        <label>2</label>
    </ligand>
</feature>
<feature type="binding site" evidence="9">
    <location>
        <position position="97"/>
    </location>
    <ligand>
        <name>Fe cation</name>
        <dbReference type="ChEBI" id="CHEBI:24875"/>
        <label>1</label>
    </ligand>
</feature>
<dbReference type="InterPro" id="IPR012347">
    <property type="entry name" value="Ferritin-like"/>
</dbReference>
<evidence type="ECO:0000256" key="8">
    <source>
        <dbReference type="ARBA" id="ARBA00023136"/>
    </source>
</evidence>
<evidence type="ECO:0000256" key="3">
    <source>
        <dbReference type="ARBA" id="ARBA00022688"/>
    </source>
</evidence>
<dbReference type="GO" id="GO:0004497">
    <property type="term" value="F:monooxygenase activity"/>
    <property type="evidence" value="ECO:0007669"/>
    <property type="project" value="UniProtKB-KW"/>
</dbReference>
<dbReference type="Proteomes" id="UP001317963">
    <property type="component" value="Chromosome"/>
</dbReference>
<dbReference type="EMBL" id="CP036501">
    <property type="protein sequence ID" value="UZP73968.1"/>
    <property type="molecule type" value="Genomic_DNA"/>
</dbReference>
<keyword evidence="3 9" id="KW-0831">Ubiquinone biosynthesis</keyword>
<dbReference type="SUPFAM" id="SSF47240">
    <property type="entry name" value="Ferritin-like"/>
    <property type="match status" value="1"/>
</dbReference>
<accession>A0ABY6Q6R3</accession>
<comment type="cofactor">
    <cofactor evidence="9">
        <name>Fe cation</name>
        <dbReference type="ChEBI" id="CHEBI:24875"/>
    </cofactor>
    <text evidence="9">Binds 2 iron ions per subunit.</text>
</comment>
<gene>
    <name evidence="9 11" type="primary">coq7</name>
    <name evidence="11" type="ORF">E0F26_04060</name>
</gene>
<evidence type="ECO:0000256" key="9">
    <source>
        <dbReference type="HAMAP-Rule" id="MF_01658"/>
    </source>
</evidence>
<dbReference type="InterPro" id="IPR047809">
    <property type="entry name" value="COQ7_proteobact"/>
</dbReference>
<name>A0ABY6Q6R3_9GAMM</name>
<evidence type="ECO:0000256" key="5">
    <source>
        <dbReference type="ARBA" id="ARBA00023002"/>
    </source>
</evidence>
<dbReference type="PANTHER" id="PTHR11237">
    <property type="entry name" value="COENZYME Q10 BIOSYNTHESIS PROTEIN 7"/>
    <property type="match status" value="1"/>
</dbReference>
<proteinExistence type="inferred from homology"/>
<evidence type="ECO:0000313" key="11">
    <source>
        <dbReference type="EMBL" id="UZP73968.1"/>
    </source>
</evidence>
<keyword evidence="4 9" id="KW-0479">Metal-binding</keyword>
<organism evidence="11 12">
    <name type="scientific">Candidatus Paraluminiphilus aquimaris</name>
    <dbReference type="NCBI Taxonomy" id="2518994"/>
    <lineage>
        <taxon>Bacteria</taxon>
        <taxon>Pseudomonadati</taxon>
        <taxon>Pseudomonadota</taxon>
        <taxon>Gammaproteobacteria</taxon>
        <taxon>Cellvibrionales</taxon>
        <taxon>Halieaceae</taxon>
        <taxon>Candidatus Paraluminiphilus</taxon>
    </lineage>
</organism>
<evidence type="ECO:0000313" key="12">
    <source>
        <dbReference type="Proteomes" id="UP001317963"/>
    </source>
</evidence>
<comment type="similarity">
    <text evidence="9">Belongs to the COQ7 family.</text>
</comment>
<evidence type="ECO:0000256" key="1">
    <source>
        <dbReference type="ARBA" id="ARBA00004749"/>
    </source>
</evidence>
<feature type="binding site" evidence="9">
    <location>
        <position position="94"/>
    </location>
    <ligand>
        <name>Fe cation</name>
        <dbReference type="ChEBI" id="CHEBI:24875"/>
        <label>2</label>
    </ligand>
</feature>
<comment type="subcellular location">
    <subcellularLocation>
        <location evidence="9">Cell membrane</location>
        <topology evidence="9">Peripheral membrane protein</topology>
    </subcellularLocation>
</comment>
<dbReference type="EC" id="1.14.99.60" evidence="9"/>
<keyword evidence="8 9" id="KW-0472">Membrane</keyword>
<dbReference type="HAMAP" id="MF_01658">
    <property type="entry name" value="COQ7"/>
    <property type="match status" value="1"/>
</dbReference>
<protein>
    <recommendedName>
        <fullName evidence="9">3-demethoxyubiquinol 3-hydroxylase</fullName>
        <shortName evidence="9">DMQ hydroxylase</shortName>
        <ecNumber evidence="9">1.14.99.60</ecNumber>
    </recommendedName>
    <alternativeName>
        <fullName evidence="9">2-nonaprenyl-3-methyl-6-methoxy-1,4-benzoquinol hydroxylase</fullName>
    </alternativeName>
</protein>
<dbReference type="InterPro" id="IPR009078">
    <property type="entry name" value="Ferritin-like_SF"/>
</dbReference>
<keyword evidence="5 9" id="KW-0560">Oxidoreductase</keyword>
<feature type="binding site" evidence="9">
    <location>
        <position position="178"/>
    </location>
    <ligand>
        <name>Fe cation</name>
        <dbReference type="ChEBI" id="CHEBI:24875"/>
        <label>1</label>
    </ligand>
</feature>
<feature type="binding site" evidence="9">
    <location>
        <position position="94"/>
    </location>
    <ligand>
        <name>Fe cation</name>
        <dbReference type="ChEBI" id="CHEBI:24875"/>
        <label>1</label>
    </ligand>
</feature>
<sequence>MQRQLTGLDRLIATLDTALREVSKGTESLSGERPSPATDHSEADLTDAERQHAGGLMRINHTGEVCAQALYRGQALVAKSDETRDALLAAAQEEKDHLDWCEERLDSLGTHPSRLNPLFFTSSYALGALTGAIGDKVSLGFVHATEEGVAAHLKEHLQKLPEDDRKSQLVLQAMLEEEERHGAHALEQGGQEFSAPLKKAMRGVSQLMTKTTYWL</sequence>
<dbReference type="Gene3D" id="1.20.1260.10">
    <property type="match status" value="1"/>
</dbReference>
<evidence type="ECO:0000256" key="7">
    <source>
        <dbReference type="ARBA" id="ARBA00023033"/>
    </source>
</evidence>
<comment type="pathway">
    <text evidence="1 9">Cofactor biosynthesis; ubiquinone biosynthesis.</text>
</comment>
<evidence type="ECO:0000256" key="4">
    <source>
        <dbReference type="ARBA" id="ARBA00022723"/>
    </source>
</evidence>
<dbReference type="RefSeq" id="WP_279242769.1">
    <property type="nucleotide sequence ID" value="NZ_CP036501.1"/>
</dbReference>
<keyword evidence="6 9" id="KW-0408">Iron</keyword>
<keyword evidence="7 9" id="KW-0503">Monooxygenase</keyword>
<reference evidence="11 12" key="1">
    <citation type="submission" date="2019-02" db="EMBL/GenBank/DDBJ databases">
        <title>Halieaceae_genomes.</title>
        <authorList>
            <person name="Li S.-H."/>
        </authorList>
    </citation>
    <scope>NUCLEOTIDE SEQUENCE [LARGE SCALE GENOMIC DNA]</scope>
    <source>
        <strain evidence="11 12">JH123</strain>
    </source>
</reference>
<keyword evidence="2 9" id="KW-1003">Cell membrane</keyword>
<dbReference type="Pfam" id="PF03232">
    <property type="entry name" value="COQ7"/>
    <property type="match status" value="1"/>
</dbReference>
<dbReference type="NCBIfam" id="NF033656">
    <property type="entry name" value="DMQ_monoox_COQ7"/>
    <property type="match status" value="1"/>
</dbReference>
<keyword evidence="12" id="KW-1185">Reference proteome</keyword>
<dbReference type="CDD" id="cd01042">
    <property type="entry name" value="DMQH"/>
    <property type="match status" value="1"/>
</dbReference>
<evidence type="ECO:0000256" key="2">
    <source>
        <dbReference type="ARBA" id="ARBA00022475"/>
    </source>
</evidence>
<feature type="region of interest" description="Disordered" evidence="10">
    <location>
        <begin position="22"/>
        <end position="44"/>
    </location>
</feature>
<feature type="binding site" evidence="9">
    <location>
        <position position="181"/>
    </location>
    <ligand>
        <name>Fe cation</name>
        <dbReference type="ChEBI" id="CHEBI:24875"/>
        <label>2</label>
    </ligand>
</feature>
<evidence type="ECO:0000256" key="10">
    <source>
        <dbReference type="SAM" id="MobiDB-lite"/>
    </source>
</evidence>
<comment type="function">
    <text evidence="9">Catalyzes the hydroxylation of 2-nonaprenyl-3-methyl-6-methoxy-1,4-benzoquinol during ubiquinone biosynthesis.</text>
</comment>
<comment type="catalytic activity">
    <reaction evidence="9">
        <text>a 5-methoxy-2-methyl-3-(all-trans-polyprenyl)benzene-1,4-diol + AH2 + O2 = a 3-demethylubiquinol + A + H2O</text>
        <dbReference type="Rhea" id="RHEA:50908"/>
        <dbReference type="Rhea" id="RHEA-COMP:10859"/>
        <dbReference type="Rhea" id="RHEA-COMP:10914"/>
        <dbReference type="ChEBI" id="CHEBI:13193"/>
        <dbReference type="ChEBI" id="CHEBI:15377"/>
        <dbReference type="ChEBI" id="CHEBI:15379"/>
        <dbReference type="ChEBI" id="CHEBI:17499"/>
        <dbReference type="ChEBI" id="CHEBI:84167"/>
        <dbReference type="ChEBI" id="CHEBI:84422"/>
        <dbReference type="EC" id="1.14.99.60"/>
    </reaction>
</comment>
<evidence type="ECO:0000256" key="6">
    <source>
        <dbReference type="ARBA" id="ARBA00023004"/>
    </source>
</evidence>
<dbReference type="PANTHER" id="PTHR11237:SF4">
    <property type="entry name" value="5-DEMETHOXYUBIQUINONE HYDROXYLASE, MITOCHONDRIAL"/>
    <property type="match status" value="1"/>
</dbReference>
<dbReference type="InterPro" id="IPR011566">
    <property type="entry name" value="Ubq_synth_Coq7"/>
</dbReference>
<feature type="binding site" evidence="9">
    <location>
        <position position="146"/>
    </location>
    <ligand>
        <name>Fe cation</name>
        <dbReference type="ChEBI" id="CHEBI:24875"/>
        <label>2</label>
    </ligand>
</feature>